<accession>A0ABN8XG98</accession>
<proteinExistence type="inferred from homology"/>
<dbReference type="Gene3D" id="3.40.190.290">
    <property type="match status" value="1"/>
</dbReference>
<protein>
    <submittedName>
        <fullName evidence="6">RuBisCO operon transcriptional regulator CbbR</fullName>
    </submittedName>
</protein>
<keyword evidence="7" id="KW-1185">Reference proteome</keyword>
<evidence type="ECO:0000256" key="1">
    <source>
        <dbReference type="ARBA" id="ARBA00009437"/>
    </source>
</evidence>
<dbReference type="Pfam" id="PF03466">
    <property type="entry name" value="LysR_substrate"/>
    <property type="match status" value="1"/>
</dbReference>
<dbReference type="RefSeq" id="WP_009058607.1">
    <property type="nucleotide sequence ID" value="NZ_JAHXRZ010000013.1"/>
</dbReference>
<sequence length="307" mass="34990">MAYPIDSRALYIFVNTAESESFSQAAKSLHLSQPAVSRTIQSLEEELGCRLFDREGKNPSLTAIGREFLILAKEILAGMEKARIDIENLKREGPKKIVFSTSSLSCQYFIPQLYREFQESFPDCLFSIIPADSPLAIELVEQKKVDFALSIKPIVPFDGLAMLELFQDEILFLVSSFHPLTRKKDISKKEIETAHYLIKNKNDTTFHIVERAFAEQSLYPKNFIELAETGSIKEMVKMGLGIGILPGWIVKEELKKGKLLSLSLIARPIIRKWVFVYRMGRKLSLLETTFLELCKQFFLKSKLNKVG</sequence>
<dbReference type="InterPro" id="IPR005119">
    <property type="entry name" value="LysR_subst-bd"/>
</dbReference>
<dbReference type="PANTHER" id="PTHR30126">
    <property type="entry name" value="HTH-TYPE TRANSCRIPTIONAL REGULATOR"/>
    <property type="match status" value="1"/>
</dbReference>
<feature type="domain" description="HTH lysR-type" evidence="5">
    <location>
        <begin position="5"/>
        <end position="62"/>
    </location>
</feature>
<reference evidence="6" key="1">
    <citation type="submission" date="2023-03" db="EMBL/GenBank/DDBJ databases">
        <authorList>
            <person name="Cremers G."/>
            <person name="Picone N."/>
        </authorList>
    </citation>
    <scope>NUCLEOTIDE SEQUENCE</scope>
    <source>
        <strain evidence="6">Sample_alias</strain>
    </source>
</reference>
<evidence type="ECO:0000256" key="3">
    <source>
        <dbReference type="ARBA" id="ARBA00023125"/>
    </source>
</evidence>
<name>A0ABN8XG98_9BACT</name>
<evidence type="ECO:0000313" key="6">
    <source>
        <dbReference type="EMBL" id="CAI9085655.1"/>
    </source>
</evidence>
<gene>
    <name evidence="6" type="primary">lysR</name>
    <name evidence="6" type="ORF">MFUM_1300</name>
</gene>
<keyword evidence="2" id="KW-0805">Transcription regulation</keyword>
<dbReference type="SUPFAM" id="SSF53850">
    <property type="entry name" value="Periplasmic binding protein-like II"/>
    <property type="match status" value="1"/>
</dbReference>
<evidence type="ECO:0000259" key="5">
    <source>
        <dbReference type="PROSITE" id="PS50931"/>
    </source>
</evidence>
<dbReference type="PROSITE" id="PS50931">
    <property type="entry name" value="HTH_LYSR"/>
    <property type="match status" value="1"/>
</dbReference>
<keyword evidence="4" id="KW-0804">Transcription</keyword>
<evidence type="ECO:0000313" key="7">
    <source>
        <dbReference type="Proteomes" id="UP001161497"/>
    </source>
</evidence>
<dbReference type="InterPro" id="IPR036388">
    <property type="entry name" value="WH-like_DNA-bd_sf"/>
</dbReference>
<comment type="similarity">
    <text evidence="1">Belongs to the LysR transcriptional regulatory family.</text>
</comment>
<dbReference type="Pfam" id="PF00126">
    <property type="entry name" value="HTH_1"/>
    <property type="match status" value="1"/>
</dbReference>
<evidence type="ECO:0000256" key="2">
    <source>
        <dbReference type="ARBA" id="ARBA00023015"/>
    </source>
</evidence>
<dbReference type="Gene3D" id="1.10.10.10">
    <property type="entry name" value="Winged helix-like DNA-binding domain superfamily/Winged helix DNA-binding domain"/>
    <property type="match status" value="1"/>
</dbReference>
<dbReference type="InterPro" id="IPR036390">
    <property type="entry name" value="WH_DNA-bd_sf"/>
</dbReference>
<dbReference type="PRINTS" id="PR00039">
    <property type="entry name" value="HTHLYSR"/>
</dbReference>
<organism evidence="6 7">
    <name type="scientific">Candidatus Methylacidiphilum fumarolicum</name>
    <dbReference type="NCBI Taxonomy" id="591154"/>
    <lineage>
        <taxon>Bacteria</taxon>
        <taxon>Pseudomonadati</taxon>
        <taxon>Verrucomicrobiota</taxon>
        <taxon>Methylacidiphilae</taxon>
        <taxon>Methylacidiphilales</taxon>
        <taxon>Methylacidiphilaceae</taxon>
        <taxon>Methylacidiphilum (ex Ratnadevi et al. 2023)</taxon>
    </lineage>
</organism>
<dbReference type="Proteomes" id="UP001161497">
    <property type="component" value="Chromosome"/>
</dbReference>
<evidence type="ECO:0000256" key="4">
    <source>
        <dbReference type="ARBA" id="ARBA00023163"/>
    </source>
</evidence>
<dbReference type="EMBL" id="OX458932">
    <property type="protein sequence ID" value="CAI9085655.1"/>
    <property type="molecule type" value="Genomic_DNA"/>
</dbReference>
<dbReference type="PANTHER" id="PTHR30126:SF40">
    <property type="entry name" value="HTH-TYPE TRANSCRIPTIONAL REGULATOR GLTR"/>
    <property type="match status" value="1"/>
</dbReference>
<keyword evidence="3" id="KW-0238">DNA-binding</keyword>
<dbReference type="InterPro" id="IPR000847">
    <property type="entry name" value="LysR_HTH_N"/>
</dbReference>
<dbReference type="CDD" id="cd05466">
    <property type="entry name" value="PBP2_LTTR_substrate"/>
    <property type="match status" value="1"/>
</dbReference>
<dbReference type="SUPFAM" id="SSF46785">
    <property type="entry name" value="Winged helix' DNA-binding domain"/>
    <property type="match status" value="1"/>
</dbReference>